<keyword evidence="2" id="KW-1185">Reference proteome</keyword>
<dbReference type="SUPFAM" id="SSF53850">
    <property type="entry name" value="Periplasmic binding protein-like II"/>
    <property type="match status" value="1"/>
</dbReference>
<evidence type="ECO:0000313" key="1">
    <source>
        <dbReference type="EMBL" id="MBZ9613731.1"/>
    </source>
</evidence>
<reference evidence="1 2" key="1">
    <citation type="submission" date="2020-12" db="EMBL/GenBank/DDBJ databases">
        <authorList>
            <person name="Ruan W."/>
            <person name="Khan S.A."/>
            <person name="Jeon C.O."/>
        </authorList>
    </citation>
    <scope>NUCLEOTIDE SEQUENCE [LARGE SCALE GENOMIC DNA]</scope>
    <source>
        <strain evidence="1 2">MA-13</strain>
    </source>
</reference>
<evidence type="ECO:0000313" key="2">
    <source>
        <dbReference type="Proteomes" id="UP000663814"/>
    </source>
</evidence>
<proteinExistence type="predicted"/>
<organism evidence="1 2">
    <name type="scientific">Rheinheimera maricola</name>
    <dbReference type="NCBI Taxonomy" id="2793282"/>
    <lineage>
        <taxon>Bacteria</taxon>
        <taxon>Pseudomonadati</taxon>
        <taxon>Pseudomonadota</taxon>
        <taxon>Gammaproteobacteria</taxon>
        <taxon>Chromatiales</taxon>
        <taxon>Chromatiaceae</taxon>
        <taxon>Rheinheimera</taxon>
    </lineage>
</organism>
<sequence>MPAVKLTLYLVLAIFCAAVRTDVLLTNGSQNIAQLVTLRFCYEDKQLLPYYAGNAQQIPDMPGATIEHLRLAATTVGITLQLVRLPWLRCLQQLEDNSVDALVAAYDQDREHYTLYPKRQDGSPDPAKAINQLGLCLAHRYDNSLPDNINHQTNKITVSRPLGYKPIPFPHNTLLVAANSPQHALELVVSGRVDATTVLCELNGIKAKEQHLDQLPVLLLYPALHKSDGYLMLSKDFYRRYPKLSEQLWQSLPETLNKQRYLHYMTLSLD</sequence>
<protein>
    <submittedName>
        <fullName evidence="1">Amino acid ABC transporter</fullName>
    </submittedName>
</protein>
<dbReference type="EMBL" id="JAERPS020000010">
    <property type="protein sequence ID" value="MBZ9613731.1"/>
    <property type="molecule type" value="Genomic_DNA"/>
</dbReference>
<reference evidence="1 2" key="2">
    <citation type="submission" date="2021-08" db="EMBL/GenBank/DDBJ databases">
        <title>Rheinheimera aquimaris sp. nov., isolated from seawater of the East Sea in Korea.</title>
        <authorList>
            <person name="Kim K.H."/>
            <person name="Wenting R."/>
            <person name="Kim K.R."/>
            <person name="Jeon C.O."/>
        </authorList>
    </citation>
    <scope>NUCLEOTIDE SEQUENCE [LARGE SCALE GENOMIC DNA]</scope>
    <source>
        <strain evidence="1 2">MA-13</strain>
    </source>
</reference>
<name>A0ABS7XEI4_9GAMM</name>
<comment type="caution">
    <text evidence="1">The sequence shown here is derived from an EMBL/GenBank/DDBJ whole genome shotgun (WGS) entry which is preliminary data.</text>
</comment>
<dbReference type="Proteomes" id="UP000663814">
    <property type="component" value="Unassembled WGS sequence"/>
</dbReference>
<accession>A0ABS7XEI4</accession>
<gene>
    <name evidence="1" type="ORF">I4W93_019220</name>
</gene>
<dbReference type="RefSeq" id="WP_224673575.1">
    <property type="nucleotide sequence ID" value="NZ_JAERPS020000010.1"/>
</dbReference>
<dbReference type="Gene3D" id="3.40.190.10">
    <property type="entry name" value="Periplasmic binding protein-like II"/>
    <property type="match status" value="1"/>
</dbReference>